<keyword evidence="3" id="KW-0732">Signal</keyword>
<name>A0A8K0X570_9PEZI</name>
<protein>
    <submittedName>
        <fullName evidence="4">Uncharacterized protein</fullName>
    </submittedName>
</protein>
<keyword evidence="5" id="KW-1185">Reference proteome</keyword>
<evidence type="ECO:0000256" key="1">
    <source>
        <dbReference type="SAM" id="MobiDB-lite"/>
    </source>
</evidence>
<dbReference type="Proteomes" id="UP000813385">
    <property type="component" value="Unassembled WGS sequence"/>
</dbReference>
<comment type="caution">
    <text evidence="4">The sequence shown here is derived from an EMBL/GenBank/DDBJ whole genome shotgun (WGS) entry which is preliminary data.</text>
</comment>
<proteinExistence type="predicted"/>
<feature type="compositionally biased region" description="Polar residues" evidence="1">
    <location>
        <begin position="365"/>
        <end position="374"/>
    </location>
</feature>
<feature type="compositionally biased region" description="Polar residues" evidence="1">
    <location>
        <begin position="38"/>
        <end position="53"/>
    </location>
</feature>
<keyword evidence="2" id="KW-0472">Membrane</keyword>
<feature type="signal peptide" evidence="3">
    <location>
        <begin position="1"/>
        <end position="35"/>
    </location>
</feature>
<dbReference type="OrthoDB" id="4524805at2759"/>
<keyword evidence="2" id="KW-1133">Transmembrane helix</keyword>
<feature type="region of interest" description="Disordered" evidence="1">
    <location>
        <begin position="229"/>
        <end position="374"/>
    </location>
</feature>
<feature type="transmembrane region" description="Helical" evidence="2">
    <location>
        <begin position="76"/>
        <end position="101"/>
    </location>
</feature>
<feature type="region of interest" description="Disordered" evidence="1">
    <location>
        <begin position="35"/>
        <end position="67"/>
    </location>
</feature>
<feature type="chain" id="PRO_5035442626" evidence="3">
    <location>
        <begin position="36"/>
        <end position="545"/>
    </location>
</feature>
<reference evidence="4" key="1">
    <citation type="journal article" date="2021" name="Nat. Commun.">
        <title>Genetic determinants of endophytism in the Arabidopsis root mycobiome.</title>
        <authorList>
            <person name="Mesny F."/>
            <person name="Miyauchi S."/>
            <person name="Thiergart T."/>
            <person name="Pickel B."/>
            <person name="Atanasova L."/>
            <person name="Karlsson M."/>
            <person name="Huettel B."/>
            <person name="Barry K.W."/>
            <person name="Haridas S."/>
            <person name="Chen C."/>
            <person name="Bauer D."/>
            <person name="Andreopoulos W."/>
            <person name="Pangilinan J."/>
            <person name="LaButti K."/>
            <person name="Riley R."/>
            <person name="Lipzen A."/>
            <person name="Clum A."/>
            <person name="Drula E."/>
            <person name="Henrissat B."/>
            <person name="Kohler A."/>
            <person name="Grigoriev I.V."/>
            <person name="Martin F.M."/>
            <person name="Hacquard S."/>
        </authorList>
    </citation>
    <scope>NUCLEOTIDE SEQUENCE</scope>
    <source>
        <strain evidence="4">MPI-CAGE-AT-0016</strain>
    </source>
</reference>
<feature type="compositionally biased region" description="Polar residues" evidence="1">
    <location>
        <begin position="232"/>
        <end position="249"/>
    </location>
</feature>
<feature type="compositionally biased region" description="Low complexity" evidence="1">
    <location>
        <begin position="139"/>
        <end position="148"/>
    </location>
</feature>
<feature type="region of interest" description="Disordered" evidence="1">
    <location>
        <begin position="130"/>
        <end position="150"/>
    </location>
</feature>
<feature type="compositionally biased region" description="Basic and acidic residues" evidence="1">
    <location>
        <begin position="250"/>
        <end position="274"/>
    </location>
</feature>
<evidence type="ECO:0000313" key="4">
    <source>
        <dbReference type="EMBL" id="KAH7367542.1"/>
    </source>
</evidence>
<evidence type="ECO:0000256" key="2">
    <source>
        <dbReference type="SAM" id="Phobius"/>
    </source>
</evidence>
<feature type="region of interest" description="Disordered" evidence="1">
    <location>
        <begin position="525"/>
        <end position="545"/>
    </location>
</feature>
<gene>
    <name evidence="4" type="ORF">B0T11DRAFT_54915</name>
</gene>
<dbReference type="AlphaFoldDB" id="A0A8K0X570"/>
<organism evidence="4 5">
    <name type="scientific">Plectosphaerella cucumerina</name>
    <dbReference type="NCBI Taxonomy" id="40658"/>
    <lineage>
        <taxon>Eukaryota</taxon>
        <taxon>Fungi</taxon>
        <taxon>Dikarya</taxon>
        <taxon>Ascomycota</taxon>
        <taxon>Pezizomycotina</taxon>
        <taxon>Sordariomycetes</taxon>
        <taxon>Hypocreomycetidae</taxon>
        <taxon>Glomerellales</taxon>
        <taxon>Plectosphaerellaceae</taxon>
        <taxon>Plectosphaerella</taxon>
    </lineage>
</organism>
<evidence type="ECO:0000256" key="3">
    <source>
        <dbReference type="SAM" id="SignalP"/>
    </source>
</evidence>
<feature type="region of interest" description="Disordered" evidence="1">
    <location>
        <begin position="386"/>
        <end position="452"/>
    </location>
</feature>
<accession>A0A8K0X570</accession>
<evidence type="ECO:0000313" key="5">
    <source>
        <dbReference type="Proteomes" id="UP000813385"/>
    </source>
</evidence>
<keyword evidence="2" id="KW-0812">Transmembrane</keyword>
<sequence length="545" mass="59070">MPEVQTQLHRPLSLRPLLSSTLLLVLSALHCHASASPTSSDLTRRSNPLNINYNPAPPPEEGPPLSANALRDPSNLAWQLGVIGGSYGICLALVAILIVALSKNRRLALRNGADEADFDDTDVKTVPQFILGPPPPASPRSIPRSPVRNFSYPSPLQTDFPASQVDRFHSPGAYIAPSPQSSVRLPGVDSSVDQSVVATDRAMAQSQLEEMYKFVMEQEEAKKQGVILQGTPALSTQSRPSTSDRSTVTLKKERVKPAGLDLSKEREQPGEKTQSRTSSIFSALRSPRKKNSGVKGMSISSPMMTPASATFPRSEAQEMNTIPPRQYQPAAPPPVPTDQVPFGLYRQSHRPSNSNHQVQVAPATPNDSPESTMSIDERIGNQLPVSHSRNHSAARHEVDPISAASEHSQSPLVGLPSSPKPSVTRFPTLPTSPKPGATFQRKEAPSAVRTGGTLPFRAYEPAMASPQMNTTTIKETTFERAYPISPMTGRTPGTAMAVPYSPYQPFSPCVPMTPSLVTKADRKRMRKLEPKTPTLEMVKGSEDVW</sequence>
<dbReference type="EMBL" id="JAGPXD010000002">
    <property type="protein sequence ID" value="KAH7367542.1"/>
    <property type="molecule type" value="Genomic_DNA"/>
</dbReference>